<dbReference type="AlphaFoldDB" id="A0A8A1UMF7"/>
<evidence type="ECO:0000259" key="2">
    <source>
        <dbReference type="Pfam" id="PF13193"/>
    </source>
</evidence>
<protein>
    <submittedName>
        <fullName evidence="3">Long-chain fatty acid--CoA ligase</fullName>
    </submittedName>
</protein>
<gene>
    <name evidence="3" type="ORF">SRIM_013430</name>
</gene>
<feature type="domain" description="AMP-binding enzyme C-terminal" evidence="2">
    <location>
        <begin position="427"/>
        <end position="501"/>
    </location>
</feature>
<dbReference type="InterPro" id="IPR050237">
    <property type="entry name" value="ATP-dep_AMP-bd_enzyme"/>
</dbReference>
<dbReference type="InterPro" id="IPR045851">
    <property type="entry name" value="AMP-bd_C_sf"/>
</dbReference>
<dbReference type="InterPro" id="IPR000873">
    <property type="entry name" value="AMP-dep_synth/lig_dom"/>
</dbReference>
<dbReference type="RefSeq" id="WP_078575567.1">
    <property type="nucleotide sequence ID" value="NZ_CP048261.1"/>
</dbReference>
<reference evidence="3" key="3">
    <citation type="journal article" date="2021" name="bioRxiv">
        <title>Bilateral symmetry of linear streptomycete chromosomes.</title>
        <authorList>
            <person name="Algora-Gallardo L."/>
            <person name="Schniete J.K."/>
            <person name="Mark D.R."/>
            <person name="Hunter I.S."/>
            <person name="Herron P.R."/>
        </authorList>
    </citation>
    <scope>NUCLEOTIDE SEQUENCE</scope>
    <source>
        <strain evidence="3">ATCC 10970</strain>
    </source>
</reference>
<dbReference type="GO" id="GO:0016878">
    <property type="term" value="F:acid-thiol ligase activity"/>
    <property type="evidence" value="ECO:0007669"/>
    <property type="project" value="UniProtKB-ARBA"/>
</dbReference>
<proteinExistence type="predicted"/>
<evidence type="ECO:0000313" key="4">
    <source>
        <dbReference type="Proteomes" id="UP000011074"/>
    </source>
</evidence>
<accession>A0A8A1UMF7</accession>
<feature type="domain" description="AMP-dependent synthetase/ligase" evidence="1">
    <location>
        <begin position="22"/>
        <end position="376"/>
    </location>
</feature>
<dbReference type="Gene3D" id="3.40.50.12780">
    <property type="entry name" value="N-terminal domain of ligase-like"/>
    <property type="match status" value="1"/>
</dbReference>
<evidence type="ECO:0000259" key="1">
    <source>
        <dbReference type="Pfam" id="PF00501"/>
    </source>
</evidence>
<dbReference type="Pfam" id="PF00501">
    <property type="entry name" value="AMP-binding"/>
    <property type="match status" value="1"/>
</dbReference>
<reference evidence="3" key="1">
    <citation type="submission" date="2012-12" db="EMBL/GenBank/DDBJ databases">
        <authorList>
            <person name="Pethick F.E."/>
            <person name="MacFadyen A.C."/>
            <person name="Tang Z."/>
            <person name="Sangal V."/>
            <person name="Tze-Tze L."/>
            <person name="Chu J."/>
            <person name="Guo M."/>
            <person name="Kirby R."/>
            <person name="Hoskisson P.A."/>
            <person name="Herron P.R."/>
            <person name="Hunter I.S."/>
        </authorList>
    </citation>
    <scope>NUCLEOTIDE SEQUENCE</scope>
    <source>
        <strain evidence="3">ATCC 10970</strain>
    </source>
</reference>
<dbReference type="InterPro" id="IPR020845">
    <property type="entry name" value="AMP-binding_CS"/>
</dbReference>
<dbReference type="Pfam" id="PF13193">
    <property type="entry name" value="AMP-binding_C"/>
    <property type="match status" value="1"/>
</dbReference>
<dbReference type="EMBL" id="CP048261">
    <property type="protein sequence ID" value="QST81039.1"/>
    <property type="molecule type" value="Genomic_DNA"/>
</dbReference>
<dbReference type="InterPro" id="IPR025110">
    <property type="entry name" value="AMP-bd_C"/>
</dbReference>
<dbReference type="Proteomes" id="UP000011074">
    <property type="component" value="Chromosome"/>
</dbReference>
<reference evidence="3" key="2">
    <citation type="submission" date="2020-01" db="EMBL/GenBank/DDBJ databases">
        <authorList>
            <person name="Algora L."/>
            <person name="Schniete J.K."/>
            <person name="MacFadyen A."/>
            <person name="Hoskisson P.A."/>
            <person name="Hunter I.S."/>
            <person name="Herron P.R."/>
        </authorList>
    </citation>
    <scope>NUCLEOTIDE SEQUENCE</scope>
    <source>
        <strain evidence="3">ATCC 10970</strain>
    </source>
</reference>
<dbReference type="PANTHER" id="PTHR43767">
    <property type="entry name" value="LONG-CHAIN-FATTY-ACID--COA LIGASE"/>
    <property type="match status" value="1"/>
</dbReference>
<dbReference type="InterPro" id="IPR042099">
    <property type="entry name" value="ANL_N_sf"/>
</dbReference>
<dbReference type="SUPFAM" id="SSF56801">
    <property type="entry name" value="Acetyl-CoA synthetase-like"/>
    <property type="match status" value="1"/>
</dbReference>
<dbReference type="Gene3D" id="3.30.300.30">
    <property type="match status" value="1"/>
</dbReference>
<organism evidence="3 4">
    <name type="scientific">Streptomyces rimosus subsp. rimosus (strain ATCC 10970 / DSM 40260 / JCM 4667 / NRRL 2234)</name>
    <dbReference type="NCBI Taxonomy" id="1265868"/>
    <lineage>
        <taxon>Bacteria</taxon>
        <taxon>Bacillati</taxon>
        <taxon>Actinomycetota</taxon>
        <taxon>Actinomycetes</taxon>
        <taxon>Kitasatosporales</taxon>
        <taxon>Streptomycetaceae</taxon>
        <taxon>Streptomyces</taxon>
    </lineage>
</organism>
<dbReference type="PANTHER" id="PTHR43767:SF1">
    <property type="entry name" value="NONRIBOSOMAL PEPTIDE SYNTHASE PES1 (EUROFUNG)-RELATED"/>
    <property type="match status" value="1"/>
</dbReference>
<dbReference type="GeneID" id="66854964"/>
<dbReference type="CDD" id="cd04433">
    <property type="entry name" value="AFD_class_I"/>
    <property type="match status" value="1"/>
</dbReference>
<name>A0A8A1UMF7_STRR1</name>
<sequence length="540" mass="56532">MNQPAESPLPRDHVFPHALVDAFRRQPDTAAFEHRGRAVPRREVLDRAARCVRGLRAAGIGPGSSVAVAAGVTPETFALHLAVHLLGARLTGLRPGLPPRHLAQILSDGIDVLVHDEPSGTPELFTAAGDLGRLRLEKDLLSTAVATSPDDLVPRGRPDDIALITLTSGSTGQPKRCAHTYRSLSASWSWQPARWTARTSALAAAYARFLLFGTLTSAVIFEHLGLCLLGGGTAVIPDPPPSFPEVFARHRITACLLTVPRLYHILDTLRTEPVDTSSLRALLVAGSPLAPHRLAEATERLGPVVHQGYGQTETGMLTLLTPDDLAHGPRSAYGTVGRPLDGVEIDVRDPGGGQPPADGATGEIWVRTAGALAGYWRDEAETRAVLRDGWVRTRDLGRLDEHGFLRLTGRTREVIIVNAVLHYAGAIEQALARHPDVDQAYVVGAPDERTGEAAHAFVVPTAERRPDPAALRTHVAAELGPASVPATITVIAEVPVAGSGKPDKRALLGLVGGGGPVGGGGSVAGAAGGGGPVGGAVRSG</sequence>
<dbReference type="PROSITE" id="PS00455">
    <property type="entry name" value="AMP_BINDING"/>
    <property type="match status" value="1"/>
</dbReference>
<evidence type="ECO:0000313" key="3">
    <source>
        <dbReference type="EMBL" id="QST81039.1"/>
    </source>
</evidence>
<keyword evidence="3" id="KW-0436">Ligase</keyword>